<name>A0ABQ6GRN2_9GAMM</name>
<protein>
    <recommendedName>
        <fullName evidence="4">Methyl-accepting transducer domain-containing protein</fullName>
    </recommendedName>
</protein>
<sequence length="102" mass="10887">MALNAVIEAARAGEQGRGFAVVADEVRTLASNTQDSIAEIQRIIEQLQQGTNESVQAMNQGIEKATLGVENTEKVQQAFSEVTDNVVTIVDANNEISAAVEQ</sequence>
<evidence type="ECO:0000256" key="2">
    <source>
        <dbReference type="ARBA" id="ARBA00023224"/>
    </source>
</evidence>
<keyword evidence="2 3" id="KW-0807">Transducer</keyword>
<dbReference type="Pfam" id="PF00015">
    <property type="entry name" value="MCPsignal"/>
    <property type="match status" value="1"/>
</dbReference>
<dbReference type="PROSITE" id="PS50111">
    <property type="entry name" value="CHEMOTAXIS_TRANSDUC_2"/>
    <property type="match status" value="1"/>
</dbReference>
<evidence type="ECO:0000313" key="5">
    <source>
        <dbReference type="EMBL" id="GLX78004.1"/>
    </source>
</evidence>
<comment type="caution">
    <text evidence="5">The sequence shown here is derived from an EMBL/GenBank/DDBJ whole genome shotgun (WGS) entry which is preliminary data.</text>
</comment>
<keyword evidence="6" id="KW-1185">Reference proteome</keyword>
<dbReference type="SUPFAM" id="SSF58104">
    <property type="entry name" value="Methyl-accepting chemotaxis protein (MCP) signaling domain"/>
    <property type="match status" value="1"/>
</dbReference>
<dbReference type="PANTHER" id="PTHR32089">
    <property type="entry name" value="METHYL-ACCEPTING CHEMOTAXIS PROTEIN MCPB"/>
    <property type="match status" value="1"/>
</dbReference>
<organism evidence="5 6">
    <name type="scientific">Thalassotalea insulae</name>
    <dbReference type="NCBI Taxonomy" id="2056778"/>
    <lineage>
        <taxon>Bacteria</taxon>
        <taxon>Pseudomonadati</taxon>
        <taxon>Pseudomonadota</taxon>
        <taxon>Gammaproteobacteria</taxon>
        <taxon>Alteromonadales</taxon>
        <taxon>Colwelliaceae</taxon>
        <taxon>Thalassotalea</taxon>
    </lineage>
</organism>
<feature type="domain" description="Methyl-accepting transducer" evidence="4">
    <location>
        <begin position="1"/>
        <end position="102"/>
    </location>
</feature>
<gene>
    <name evidence="5" type="ORF">tinsulaeT_13440</name>
</gene>
<dbReference type="PANTHER" id="PTHR32089:SF112">
    <property type="entry name" value="LYSOZYME-LIKE PROTEIN-RELATED"/>
    <property type="match status" value="1"/>
</dbReference>
<accession>A0ABQ6GRN2</accession>
<comment type="subcellular location">
    <subcellularLocation>
        <location evidence="1">Membrane</location>
    </subcellularLocation>
</comment>
<proteinExistence type="predicted"/>
<evidence type="ECO:0000313" key="6">
    <source>
        <dbReference type="Proteomes" id="UP001157186"/>
    </source>
</evidence>
<dbReference type="InterPro" id="IPR004089">
    <property type="entry name" value="MCPsignal_dom"/>
</dbReference>
<evidence type="ECO:0000256" key="3">
    <source>
        <dbReference type="PROSITE-ProRule" id="PRU00284"/>
    </source>
</evidence>
<reference evidence="5 6" key="1">
    <citation type="submission" date="2023-03" db="EMBL/GenBank/DDBJ databases">
        <title>Draft genome sequence of Thalassotalea insulae KCTC 62186T.</title>
        <authorList>
            <person name="Sawabe T."/>
        </authorList>
    </citation>
    <scope>NUCLEOTIDE SEQUENCE [LARGE SCALE GENOMIC DNA]</scope>
    <source>
        <strain evidence="5 6">KCTC 62186</strain>
    </source>
</reference>
<dbReference type="Gene3D" id="1.10.287.950">
    <property type="entry name" value="Methyl-accepting chemotaxis protein"/>
    <property type="match status" value="1"/>
</dbReference>
<dbReference type="EMBL" id="BSST01000001">
    <property type="protein sequence ID" value="GLX78004.1"/>
    <property type="molecule type" value="Genomic_DNA"/>
</dbReference>
<evidence type="ECO:0000256" key="1">
    <source>
        <dbReference type="ARBA" id="ARBA00004370"/>
    </source>
</evidence>
<dbReference type="Proteomes" id="UP001157186">
    <property type="component" value="Unassembled WGS sequence"/>
</dbReference>
<evidence type="ECO:0000259" key="4">
    <source>
        <dbReference type="PROSITE" id="PS50111"/>
    </source>
</evidence>
<dbReference type="RefSeq" id="WP_284243899.1">
    <property type="nucleotide sequence ID" value="NZ_BSST01000001.1"/>
</dbReference>